<organism evidence="2 3">
    <name type="scientific">Candidatus Uhrbacteria bacterium CG_4_10_14_0_8_um_filter_58_22</name>
    <dbReference type="NCBI Taxonomy" id="1975029"/>
    <lineage>
        <taxon>Bacteria</taxon>
        <taxon>Candidatus Uhriibacteriota</taxon>
    </lineage>
</organism>
<evidence type="ECO:0000313" key="3">
    <source>
        <dbReference type="Proteomes" id="UP000230973"/>
    </source>
</evidence>
<dbReference type="EMBL" id="PFLC01000015">
    <property type="protein sequence ID" value="PIY63132.1"/>
    <property type="molecule type" value="Genomic_DNA"/>
</dbReference>
<name>A0A2M7QBC1_9BACT</name>
<feature type="transmembrane region" description="Helical" evidence="1">
    <location>
        <begin position="224"/>
        <end position="246"/>
    </location>
</feature>
<feature type="transmembrane region" description="Helical" evidence="1">
    <location>
        <begin position="165"/>
        <end position="194"/>
    </location>
</feature>
<protein>
    <recommendedName>
        <fullName evidence="4">Glycerophosphoryl diester phosphodiesterase membrane domain-containing protein</fullName>
    </recommendedName>
</protein>
<gene>
    <name evidence="2" type="ORF">COY93_01225</name>
</gene>
<feature type="transmembrane region" description="Helical" evidence="1">
    <location>
        <begin position="28"/>
        <end position="50"/>
    </location>
</feature>
<evidence type="ECO:0000256" key="1">
    <source>
        <dbReference type="SAM" id="Phobius"/>
    </source>
</evidence>
<comment type="caution">
    <text evidence="2">The sequence shown here is derived from an EMBL/GenBank/DDBJ whole genome shotgun (WGS) entry which is preliminary data.</text>
</comment>
<feature type="transmembrane region" description="Helical" evidence="1">
    <location>
        <begin position="57"/>
        <end position="76"/>
    </location>
</feature>
<feature type="transmembrane region" description="Helical" evidence="1">
    <location>
        <begin position="107"/>
        <end position="136"/>
    </location>
</feature>
<evidence type="ECO:0000313" key="2">
    <source>
        <dbReference type="EMBL" id="PIY63132.1"/>
    </source>
</evidence>
<accession>A0A2M7QBC1</accession>
<evidence type="ECO:0008006" key="4">
    <source>
        <dbReference type="Google" id="ProtNLM"/>
    </source>
</evidence>
<sequence>MSQLIGPGDIIVVSWQNFRRNFQFYAEMVVWTMLLSLLQWTISVVLQTYVPDKITRLMIFSVLSIPSSLAFLAIYVTTIDLTVRGLSGETLSIRKSFLHGLRRLFPLLWVSFLVSIAVFGGFFMLFVPALIFLIWFRFAPYHVMADDERGTSALKSSRNLVTGRWFAVLFRVAVPFVFFAIAASFARMLVYLAVGTAMGDPRLFFGQVADADQLSHLHTLITAIVPQAIDSLAVALFLGADLALWLDLKRKG</sequence>
<dbReference type="Proteomes" id="UP000230973">
    <property type="component" value="Unassembled WGS sequence"/>
</dbReference>
<keyword evidence="1" id="KW-1133">Transmembrane helix</keyword>
<reference evidence="3" key="1">
    <citation type="submission" date="2017-09" db="EMBL/GenBank/DDBJ databases">
        <title>Depth-based differentiation of microbial function through sediment-hosted aquifers and enrichment of novel symbionts in the deep terrestrial subsurface.</title>
        <authorList>
            <person name="Probst A.J."/>
            <person name="Ladd B."/>
            <person name="Jarett J.K."/>
            <person name="Geller-Mcgrath D.E."/>
            <person name="Sieber C.M.K."/>
            <person name="Emerson J.B."/>
            <person name="Anantharaman K."/>
            <person name="Thomas B.C."/>
            <person name="Malmstrom R."/>
            <person name="Stieglmeier M."/>
            <person name="Klingl A."/>
            <person name="Woyke T."/>
            <person name="Ryan C.M."/>
            <person name="Banfield J.F."/>
        </authorList>
    </citation>
    <scope>NUCLEOTIDE SEQUENCE [LARGE SCALE GENOMIC DNA]</scope>
</reference>
<dbReference type="AlphaFoldDB" id="A0A2M7QBC1"/>
<keyword evidence="1" id="KW-0472">Membrane</keyword>
<keyword evidence="1" id="KW-0812">Transmembrane</keyword>
<proteinExistence type="predicted"/>